<evidence type="ECO:0000313" key="3">
    <source>
        <dbReference type="Proteomes" id="UP000298714"/>
    </source>
</evidence>
<accession>A0A4D7C3H5</accession>
<dbReference type="RefSeq" id="WP_222873174.1">
    <property type="nucleotide sequence ID" value="NZ_CP039704.1"/>
</dbReference>
<organism evidence="2 3">
    <name type="scientific">Hankyongella ginsenosidimutans</name>
    <dbReference type="NCBI Taxonomy" id="1763828"/>
    <lineage>
        <taxon>Bacteria</taxon>
        <taxon>Pseudomonadati</taxon>
        <taxon>Pseudomonadota</taxon>
        <taxon>Alphaproteobacteria</taxon>
        <taxon>Sphingomonadales</taxon>
        <taxon>Sphingomonadaceae</taxon>
        <taxon>Hankyongella</taxon>
    </lineage>
</organism>
<proteinExistence type="predicted"/>
<dbReference type="AlphaFoldDB" id="A0A4D7C3H5"/>
<dbReference type="Proteomes" id="UP000298714">
    <property type="component" value="Chromosome"/>
</dbReference>
<feature type="region of interest" description="Disordered" evidence="1">
    <location>
        <begin position="1"/>
        <end position="20"/>
    </location>
</feature>
<dbReference type="EMBL" id="CP039704">
    <property type="protein sequence ID" value="QCI80304.1"/>
    <property type="molecule type" value="Genomic_DNA"/>
</dbReference>
<dbReference type="Pfam" id="PF10768">
    <property type="entry name" value="FliX"/>
    <property type="match status" value="1"/>
</dbReference>
<dbReference type="InterPro" id="IPR019704">
    <property type="entry name" value="Flagellar_assmbl_FliX_class2"/>
</dbReference>
<gene>
    <name evidence="2" type="ORF">E6W36_14660</name>
</gene>
<dbReference type="KEGG" id="hgn:E6W36_14660"/>
<reference evidence="3" key="1">
    <citation type="submission" date="2019-04" db="EMBL/GenBank/DDBJ databases">
        <title>Complete genome sequence of Sphingomonas sp. W1-2-3.</title>
        <authorList>
            <person name="Im W.T."/>
        </authorList>
    </citation>
    <scope>NUCLEOTIDE SEQUENCE [LARGE SCALE GENOMIC DNA]</scope>
    <source>
        <strain evidence="3">W1-2-3</strain>
    </source>
</reference>
<name>A0A4D7C3H5_9SPHN</name>
<dbReference type="GO" id="GO:0044781">
    <property type="term" value="P:bacterial-type flagellum organization"/>
    <property type="evidence" value="ECO:0007669"/>
    <property type="project" value="InterPro"/>
</dbReference>
<sequence>MFINGIQRPQRVETERGRTKAGGGAGFGALLTSEAAADAGPAAGAAPVAPTAVLGAMLAAQGVDDPLGERQRAAREGHDMLDMLEAIRRGLVMGTIPRERLSHLLAYARGRRGSGDAALDDILAQIELRAMVELAKLGITA</sequence>
<keyword evidence="3" id="KW-1185">Reference proteome</keyword>
<evidence type="ECO:0000313" key="2">
    <source>
        <dbReference type="EMBL" id="QCI80304.1"/>
    </source>
</evidence>
<protein>
    <recommendedName>
        <fullName evidence="4">Flagellar assembly protein FliX</fullName>
    </recommendedName>
</protein>
<evidence type="ECO:0008006" key="4">
    <source>
        <dbReference type="Google" id="ProtNLM"/>
    </source>
</evidence>
<evidence type="ECO:0000256" key="1">
    <source>
        <dbReference type="SAM" id="MobiDB-lite"/>
    </source>
</evidence>